<gene>
    <name evidence="2" type="ORF">PMG71_10110</name>
</gene>
<reference evidence="2 3" key="1">
    <citation type="submission" date="2023-01" db="EMBL/GenBank/DDBJ databases">
        <title>Novel diversity within Roseofilum (Cyanobacteria; Desertifilaceae) from marine benthic mats with descriptions of four novel species.</title>
        <authorList>
            <person name="Wang Y."/>
            <person name="Berthold D.E."/>
            <person name="Hu J."/>
            <person name="Lefler F.W."/>
            <person name="Laughinghouse H.D. IV."/>
        </authorList>
    </citation>
    <scope>NUCLEOTIDE SEQUENCE [LARGE SCALE GENOMIC DNA]</scope>
    <source>
        <strain evidence="2 3">BLCC-M154</strain>
    </source>
</reference>
<dbReference type="RefSeq" id="WP_283753536.1">
    <property type="nucleotide sequence ID" value="NZ_JAQOSP010000066.1"/>
</dbReference>
<dbReference type="EMBL" id="JAQOSP010000066">
    <property type="protein sequence ID" value="MDJ1169780.1"/>
    <property type="molecule type" value="Genomic_DNA"/>
</dbReference>
<sequence length="345" mass="38524">MNKNTPISRRNFLHISSFGLGSSLLSTSSAPSTQLKSLDPIKLALDWKAEGEYGGFYQALATGIYQDHGLDVTIRPVNPQTNNTQLLLGGVVDFSIGASLNSFKAIEQNIPLVTVAAMFQKNIQILLTHPGVGNESLADLQGKPIFISAAARFTYWPILKQKYGFTDNQIRPYNSNMAPFLADKNSAQQGILTSEPYSIEKQGGFKPVIHLLADAGYNPYSFTIKTTQNFANHHPDLVHRFLDASIRGWYSYLDNPQPGYQLIKQDNPDIDDDLLNYSFHQLKEYNLMTLGEAKTLGIGAMTDERWQAFFQSTVDFGMVDPGVDYHQAYTLKFVNKGVDYYQQSV</sequence>
<dbReference type="PANTHER" id="PTHR31528">
    <property type="entry name" value="4-AMINO-5-HYDROXYMETHYL-2-METHYLPYRIMIDINE PHOSPHATE SYNTHASE THI11-RELATED"/>
    <property type="match status" value="1"/>
</dbReference>
<evidence type="ECO:0000313" key="3">
    <source>
        <dbReference type="Proteomes" id="UP001235303"/>
    </source>
</evidence>
<evidence type="ECO:0000259" key="1">
    <source>
        <dbReference type="Pfam" id="PF09084"/>
    </source>
</evidence>
<name>A0ABT7ASA2_9CYAN</name>
<evidence type="ECO:0000313" key="2">
    <source>
        <dbReference type="EMBL" id="MDJ1169780.1"/>
    </source>
</evidence>
<dbReference type="PROSITE" id="PS51318">
    <property type="entry name" value="TAT"/>
    <property type="match status" value="1"/>
</dbReference>
<accession>A0ABT7ASA2</accession>
<dbReference type="Gene3D" id="3.40.190.10">
    <property type="entry name" value="Periplasmic binding protein-like II"/>
    <property type="match status" value="2"/>
</dbReference>
<dbReference type="InterPro" id="IPR015168">
    <property type="entry name" value="SsuA/THI5"/>
</dbReference>
<dbReference type="Pfam" id="PF09084">
    <property type="entry name" value="NMT1"/>
    <property type="match status" value="1"/>
</dbReference>
<protein>
    <submittedName>
        <fullName evidence="2">ABC transporter substrate-binding protein</fullName>
    </submittedName>
</protein>
<dbReference type="PANTHER" id="PTHR31528:SF3">
    <property type="entry name" value="THIAMINE BIOSYNTHESIS PROTEIN HI_0357-RELATED"/>
    <property type="match status" value="1"/>
</dbReference>
<dbReference type="InterPro" id="IPR006311">
    <property type="entry name" value="TAT_signal"/>
</dbReference>
<feature type="domain" description="SsuA/THI5-like" evidence="1">
    <location>
        <begin position="54"/>
        <end position="257"/>
    </location>
</feature>
<dbReference type="InterPro" id="IPR027939">
    <property type="entry name" value="NMT1/THI5"/>
</dbReference>
<dbReference type="SUPFAM" id="SSF53850">
    <property type="entry name" value="Periplasmic binding protein-like II"/>
    <property type="match status" value="1"/>
</dbReference>
<comment type="caution">
    <text evidence="2">The sequence shown here is derived from an EMBL/GenBank/DDBJ whole genome shotgun (WGS) entry which is preliminary data.</text>
</comment>
<dbReference type="Proteomes" id="UP001235303">
    <property type="component" value="Unassembled WGS sequence"/>
</dbReference>
<organism evidence="2 3">
    <name type="scientific">Roseofilum acuticapitatum BLCC-M154</name>
    <dbReference type="NCBI Taxonomy" id="3022444"/>
    <lineage>
        <taxon>Bacteria</taxon>
        <taxon>Bacillati</taxon>
        <taxon>Cyanobacteriota</taxon>
        <taxon>Cyanophyceae</taxon>
        <taxon>Desertifilales</taxon>
        <taxon>Desertifilaceae</taxon>
        <taxon>Roseofilum</taxon>
        <taxon>Roseofilum acuticapitatum</taxon>
    </lineage>
</organism>
<proteinExistence type="predicted"/>
<keyword evidence="3" id="KW-1185">Reference proteome</keyword>